<sequence>MKIRIKGNSVRYRLSKTDVTILVRDGYHEEHTVFATGTLTYALQRKEAEEDLTATYTGNKITLYLSAAFLKDWETNAVIGCDARMPLNDKDSLYLLVEKDFKCLDDTTEDQSDNYDNPNQTC</sequence>
<dbReference type="Pfam" id="PF22668">
    <property type="entry name" value="DUF7009"/>
    <property type="match status" value="1"/>
</dbReference>
<keyword evidence="2" id="KW-1185">Reference proteome</keyword>
<dbReference type="OrthoDB" id="7060517at2"/>
<comment type="caution">
    <text evidence="1">The sequence shown here is derived from an EMBL/GenBank/DDBJ whole genome shotgun (WGS) entry which is preliminary data.</text>
</comment>
<proteinExistence type="predicted"/>
<organism evidence="1 2">
    <name type="scientific">Taibaiella chishuiensis</name>
    <dbReference type="NCBI Taxonomy" id="1434707"/>
    <lineage>
        <taxon>Bacteria</taxon>
        <taxon>Pseudomonadati</taxon>
        <taxon>Bacteroidota</taxon>
        <taxon>Chitinophagia</taxon>
        <taxon>Chitinophagales</taxon>
        <taxon>Chitinophagaceae</taxon>
        <taxon>Taibaiella</taxon>
    </lineage>
</organism>
<evidence type="ECO:0000313" key="1">
    <source>
        <dbReference type="EMBL" id="PSK88810.1"/>
    </source>
</evidence>
<reference evidence="1 2" key="1">
    <citation type="submission" date="2018-03" db="EMBL/GenBank/DDBJ databases">
        <title>Genomic Encyclopedia of Type Strains, Phase III (KMG-III): the genomes of soil and plant-associated and newly described type strains.</title>
        <authorList>
            <person name="Whitman W."/>
        </authorList>
    </citation>
    <scope>NUCLEOTIDE SEQUENCE [LARGE SCALE GENOMIC DNA]</scope>
    <source>
        <strain evidence="1 2">CGMCC 1.12700</strain>
    </source>
</reference>
<protein>
    <submittedName>
        <fullName evidence="1">Uncharacterized protein</fullName>
    </submittedName>
</protein>
<dbReference type="AlphaFoldDB" id="A0A2P8CV22"/>
<dbReference type="Proteomes" id="UP000240572">
    <property type="component" value="Unassembled WGS sequence"/>
</dbReference>
<evidence type="ECO:0000313" key="2">
    <source>
        <dbReference type="Proteomes" id="UP000240572"/>
    </source>
</evidence>
<gene>
    <name evidence="1" type="ORF">B0I18_11421</name>
</gene>
<dbReference type="EMBL" id="PYGD01000014">
    <property type="protein sequence ID" value="PSK88810.1"/>
    <property type="molecule type" value="Genomic_DNA"/>
</dbReference>
<accession>A0A2P8CV22</accession>
<dbReference type="InterPro" id="IPR053825">
    <property type="entry name" value="DUF7009"/>
</dbReference>
<name>A0A2P8CV22_9BACT</name>
<dbReference type="RefSeq" id="WP_106525170.1">
    <property type="nucleotide sequence ID" value="NZ_PYGD01000014.1"/>
</dbReference>